<dbReference type="PANTHER" id="PTHR31549:SF149">
    <property type="entry name" value="ISOPRENOID SYNTHASE DOMAIN-CONTAINING PROTEIN"/>
    <property type="match status" value="1"/>
</dbReference>
<dbReference type="AlphaFoldDB" id="A0A5N5JPI0"/>
<dbReference type="Pfam" id="PF03140">
    <property type="entry name" value="DUF247"/>
    <property type="match status" value="1"/>
</dbReference>
<dbReference type="PANTHER" id="PTHR31549">
    <property type="entry name" value="PROTEIN, PUTATIVE (DUF247)-RELATED-RELATED"/>
    <property type="match status" value="1"/>
</dbReference>
<comment type="caution">
    <text evidence="1">The sequence shown here is derived from an EMBL/GenBank/DDBJ whole genome shotgun (WGS) entry which is preliminary data.</text>
</comment>
<organism evidence="1 2">
    <name type="scientific">Salix brachista</name>
    <dbReference type="NCBI Taxonomy" id="2182728"/>
    <lineage>
        <taxon>Eukaryota</taxon>
        <taxon>Viridiplantae</taxon>
        <taxon>Streptophyta</taxon>
        <taxon>Embryophyta</taxon>
        <taxon>Tracheophyta</taxon>
        <taxon>Spermatophyta</taxon>
        <taxon>Magnoliopsida</taxon>
        <taxon>eudicotyledons</taxon>
        <taxon>Gunneridae</taxon>
        <taxon>Pentapetalae</taxon>
        <taxon>rosids</taxon>
        <taxon>fabids</taxon>
        <taxon>Malpighiales</taxon>
        <taxon>Salicaceae</taxon>
        <taxon>Saliceae</taxon>
        <taxon>Salix</taxon>
    </lineage>
</organism>
<protein>
    <submittedName>
        <fullName evidence="1">Uncharacterized protein</fullName>
    </submittedName>
</protein>
<evidence type="ECO:0000313" key="2">
    <source>
        <dbReference type="Proteomes" id="UP000326939"/>
    </source>
</evidence>
<dbReference type="EMBL" id="VDCV01000016">
    <property type="protein sequence ID" value="KAB5519340.1"/>
    <property type="molecule type" value="Genomic_DNA"/>
</dbReference>
<sequence length="269" mass="30983">MSQQYGPRIPRVPHIFSGIKSNKKCYKPMVVSIGLAEEARRCYDEDGLVELDDMTEFTKIMFLDGCFVIQFMHCLLHDHGNLKMTSHVTALGARDILVLENQLPFLVLEPLMNLRFGDEVGMKLIKDFIKHIRAMPRQRDSCRKRISKFFRKTILLGALNTPKDTAMEDYYAISNLRSSLQQRMIIAGASQPVTTMSETHLSEIRVDPLINKEEVLIQNNQPQELQMDETLGNSSSRNNERSLWLGSIMREVTEDENNQPLWPKINIMK</sequence>
<name>A0A5N5JPI0_9ROSI</name>
<accession>A0A5N5JPI0</accession>
<proteinExistence type="predicted"/>
<dbReference type="Proteomes" id="UP000326939">
    <property type="component" value="Chromosome 16"/>
</dbReference>
<keyword evidence="2" id="KW-1185">Reference proteome</keyword>
<evidence type="ECO:0000313" key="1">
    <source>
        <dbReference type="EMBL" id="KAB5519340.1"/>
    </source>
</evidence>
<gene>
    <name evidence="1" type="ORF">DKX38_023659</name>
</gene>
<reference evidence="2" key="1">
    <citation type="journal article" date="2019" name="Gigascience">
        <title>De novo genome assembly of the endangered Acer yangbiense, a plant species with extremely small populations endemic to Yunnan Province, China.</title>
        <authorList>
            <person name="Yang J."/>
            <person name="Wariss H.M."/>
            <person name="Tao L."/>
            <person name="Zhang R."/>
            <person name="Yun Q."/>
            <person name="Hollingsworth P."/>
            <person name="Dao Z."/>
            <person name="Luo G."/>
            <person name="Guo H."/>
            <person name="Ma Y."/>
            <person name="Sun W."/>
        </authorList>
    </citation>
    <scope>NUCLEOTIDE SEQUENCE [LARGE SCALE GENOMIC DNA]</scope>
    <source>
        <strain evidence="2">cv. br00</strain>
    </source>
</reference>
<dbReference type="InterPro" id="IPR004158">
    <property type="entry name" value="DUF247_pln"/>
</dbReference>